<feature type="transmembrane region" description="Helical" evidence="1">
    <location>
        <begin position="477"/>
        <end position="497"/>
    </location>
</feature>
<name>A0A812CBG2_ACAPH</name>
<reference evidence="2" key="1">
    <citation type="submission" date="2021-01" db="EMBL/GenBank/DDBJ databases">
        <authorList>
            <person name="Li R."/>
            <person name="Bekaert M."/>
        </authorList>
    </citation>
    <scope>NUCLEOTIDE SEQUENCE</scope>
    <source>
        <strain evidence="2">Farmed</strain>
    </source>
</reference>
<gene>
    <name evidence="2" type="ORF">SPHA_36316</name>
</gene>
<dbReference type="Proteomes" id="UP000597762">
    <property type="component" value="Unassembled WGS sequence"/>
</dbReference>
<evidence type="ECO:0000313" key="3">
    <source>
        <dbReference type="Proteomes" id="UP000597762"/>
    </source>
</evidence>
<feature type="transmembrane region" description="Helical" evidence="1">
    <location>
        <begin position="912"/>
        <end position="931"/>
    </location>
</feature>
<evidence type="ECO:0000256" key="1">
    <source>
        <dbReference type="SAM" id="Phobius"/>
    </source>
</evidence>
<proteinExistence type="predicted"/>
<keyword evidence="1" id="KW-0812">Transmembrane</keyword>
<keyword evidence="3" id="KW-1185">Reference proteome</keyword>
<sequence>MVFNEGLQRCFWLSGLGSQSLPVIISTRGFARSYAVYAVAIRERTRGRTTRGRAGLHCTYHRNITLLAVAGLHCTYHRNITLLAVSRVCIVPITAISLYSRSRGPALYLSPQYHYIVAYHPQYHSTRGLAGLFAVSQYCIITTLSLSPQYFTRSRGLHCTYHRNITLAGLHCLPITAITLHAVSHYSPPITAISLSTRGLAGLHCTITAISLYSRSRQAAFLPSPQYHLSRACIVTSLYSRSRWPALYLSPQYHSSRSRGLHCTYHRIITYLSPAFISTRGHNITSTLRSRGAALYLSPQYHSTRGHWCINITLSRWAALYLSPQIHSRSRQAALYLSPQYPLLSRSRGSALYLSPQYHFSAPIAVSPGCILPITTISPTRSRGSALYLYHNITLLAVSRVCIVAFTASPITIYGKYHRNITRGLARPAGLQYHSITCILYHLTLLAVSPGCIVPITAISLLYLAVSQAIVPRNITLLAVSLGCIVPITAISPQLYLSPQSILYSAVSRAYHRIAVSQSPQYHSTRGLARLHCTYHRNITLLAVSPGCCLFSRGLTGISPQISKYSRSRWAALYLSPQYHSTRGLARLHCTYHHNITLLAVSRVCIVPITAISLYSRSRGAALYLSPQYHYLSRACITAISLYSQSRQPALIHRNITAVYHCPISRFRGLAGLHCTYHRNITLLAVILPITPQYHSTALYQSPPQYHSPRGLARLHCTYHRNITLLVLSRTCIHHNNYLSPQYHSTRGLAGLHCTYHRNITLLAVSRACIVPITAISLYSRSRGSHRIITLPLAVHRNITLLAVSRTCITYHHNITNTATYHHNITLLAVSRVCIVPITAISLYSRSRWAALYLSPQYHSTRGLAGLHFTYHRNITLLAVSPSLQYTYPSPGNITTYTRGLAGLHFTYHRNITLLAVSPGCIVPITAISLYSRSRFLCASAHLLYTISPISYKIYFLLCIVSLLHHTRSTFPASPSLTPILNYRGLRTDTLLYWLLGR</sequence>
<evidence type="ECO:0000313" key="2">
    <source>
        <dbReference type="EMBL" id="CAE1268917.1"/>
    </source>
</evidence>
<dbReference type="EMBL" id="CAHIKZ030001588">
    <property type="protein sequence ID" value="CAE1268917.1"/>
    <property type="molecule type" value="Genomic_DNA"/>
</dbReference>
<feature type="transmembrane region" description="Helical" evidence="1">
    <location>
        <begin position="439"/>
        <end position="465"/>
    </location>
</feature>
<keyword evidence="1" id="KW-1133">Transmembrane helix</keyword>
<organism evidence="2 3">
    <name type="scientific">Acanthosepion pharaonis</name>
    <name type="common">Pharaoh cuttlefish</name>
    <name type="synonym">Sepia pharaonis</name>
    <dbReference type="NCBI Taxonomy" id="158019"/>
    <lineage>
        <taxon>Eukaryota</taxon>
        <taxon>Metazoa</taxon>
        <taxon>Spiralia</taxon>
        <taxon>Lophotrochozoa</taxon>
        <taxon>Mollusca</taxon>
        <taxon>Cephalopoda</taxon>
        <taxon>Coleoidea</taxon>
        <taxon>Decapodiformes</taxon>
        <taxon>Sepiida</taxon>
        <taxon>Sepiina</taxon>
        <taxon>Sepiidae</taxon>
        <taxon>Acanthosepion</taxon>
    </lineage>
</organism>
<accession>A0A812CBG2</accession>
<feature type="transmembrane region" description="Helical" evidence="1">
    <location>
        <begin position="943"/>
        <end position="964"/>
    </location>
</feature>
<keyword evidence="1" id="KW-0472">Membrane</keyword>
<protein>
    <submittedName>
        <fullName evidence="2">Uncharacterized protein</fullName>
    </submittedName>
</protein>
<dbReference type="AlphaFoldDB" id="A0A812CBG2"/>
<comment type="caution">
    <text evidence="2">The sequence shown here is derived from an EMBL/GenBank/DDBJ whole genome shotgun (WGS) entry which is preliminary data.</text>
</comment>